<dbReference type="Proteomes" id="UP001290861">
    <property type="component" value="Unassembled WGS sequence"/>
</dbReference>
<evidence type="ECO:0000256" key="1">
    <source>
        <dbReference type="ARBA" id="ARBA00022448"/>
    </source>
</evidence>
<dbReference type="InterPro" id="IPR010209">
    <property type="entry name" value="Ion_transpt_RnfG/RsxG"/>
</dbReference>
<proteinExistence type="inferred from homology"/>
<comment type="cofactor">
    <cofactor evidence="6">
        <name>FMN</name>
        <dbReference type="ChEBI" id="CHEBI:58210"/>
    </cofactor>
</comment>
<sequence length="230" mass="23992">MSQQKINIPLLGTFLGIVAAVAAGLLSGVQAMTAPQIEANKKAAISRAMDQVLPEYDNDPASETNTFVCGRGWEVTFYTARKGGEIAGFAGKVDNTDDGFSGTVSLMVGIRPDGSVAEIDGGNVVNSAVIVTAQTETPGLGTAVTDRKVQKTIVDLIQGSEEIKGLVPNRYLDWYAGKKAGGEVWGIVKDGEAVNGKTGATITSRAVCEAVYAVSRTAVDHLEELSKGAE</sequence>
<comment type="similarity">
    <text evidence="6">Belongs to the RnfG family.</text>
</comment>
<comment type="function">
    <text evidence="6">Part of a membrane-bound complex that couples electron transfer with translocation of ions across the membrane.</text>
</comment>
<keyword evidence="6" id="KW-0812">Transmembrane</keyword>
<feature type="domain" description="FMN-binding" evidence="7">
    <location>
        <begin position="99"/>
        <end position="212"/>
    </location>
</feature>
<keyword evidence="5 6" id="KW-0249">Electron transport</keyword>
<gene>
    <name evidence="6" type="primary">rnfG</name>
    <name evidence="8" type="ORF">P9H32_15960</name>
</gene>
<dbReference type="InterPro" id="IPR007329">
    <property type="entry name" value="FMN-bd"/>
</dbReference>
<keyword evidence="6" id="KW-1133">Transmembrane helix</keyword>
<keyword evidence="9" id="KW-1185">Reference proteome</keyword>
<keyword evidence="6" id="KW-1278">Translocase</keyword>
<comment type="subcellular location">
    <subcellularLocation>
        <location evidence="6">Cell membrane</location>
        <topology evidence="6">Single-pass membrane protein</topology>
    </subcellularLocation>
</comment>
<comment type="subunit">
    <text evidence="6">The complex is composed of six subunits: RnfA, RnfB, RnfC, RnfD, RnfE and RnfG.</text>
</comment>
<evidence type="ECO:0000313" key="9">
    <source>
        <dbReference type="Proteomes" id="UP001290861"/>
    </source>
</evidence>
<evidence type="ECO:0000256" key="6">
    <source>
        <dbReference type="HAMAP-Rule" id="MF_00479"/>
    </source>
</evidence>
<reference evidence="8 9" key="1">
    <citation type="journal article" date="2024" name="Appl. Environ. Microbiol.">
        <title>Pontiella agarivorans sp. nov., a novel marine anaerobic bacterium capable of degrading macroalgal polysaccharides and fixing nitrogen.</title>
        <authorList>
            <person name="Liu N."/>
            <person name="Kivenson V."/>
            <person name="Peng X."/>
            <person name="Cui Z."/>
            <person name="Lankiewicz T.S."/>
            <person name="Gosselin K.M."/>
            <person name="English C.J."/>
            <person name="Blair E.M."/>
            <person name="O'Malley M.A."/>
            <person name="Valentine D.L."/>
        </authorList>
    </citation>
    <scope>NUCLEOTIDE SEQUENCE [LARGE SCALE GENOMIC DNA]</scope>
    <source>
        <strain evidence="8 9">NLcol2</strain>
    </source>
</reference>
<dbReference type="PANTHER" id="PTHR36118:SF1">
    <property type="entry name" value="ION-TRANSLOCATING OXIDOREDUCTASE COMPLEX SUBUNIT G"/>
    <property type="match status" value="1"/>
</dbReference>
<dbReference type="RefSeq" id="WP_322609902.1">
    <property type="nucleotide sequence ID" value="NZ_JARVCO010000012.1"/>
</dbReference>
<dbReference type="EC" id="7.-.-.-" evidence="6"/>
<comment type="caution">
    <text evidence="8">The sequence shown here is derived from an EMBL/GenBank/DDBJ whole genome shotgun (WGS) entry which is preliminary data.</text>
</comment>
<keyword evidence="6" id="KW-0472">Membrane</keyword>
<dbReference type="PIRSF" id="PIRSF006091">
    <property type="entry name" value="E_trnsport_RnfG"/>
    <property type="match status" value="1"/>
</dbReference>
<keyword evidence="2 6" id="KW-0597">Phosphoprotein</keyword>
<protein>
    <recommendedName>
        <fullName evidence="6">Ion-translocating oxidoreductase complex subunit G</fullName>
        <ecNumber evidence="6">7.-.-.-</ecNumber>
    </recommendedName>
    <alternativeName>
        <fullName evidence="6">Rnf electron transport complex subunit G</fullName>
    </alternativeName>
</protein>
<keyword evidence="1 6" id="KW-0813">Transport</keyword>
<evidence type="ECO:0000256" key="4">
    <source>
        <dbReference type="ARBA" id="ARBA00022643"/>
    </source>
</evidence>
<name>A0ABU5N116_9BACT</name>
<keyword evidence="4 6" id="KW-0288">FMN</keyword>
<evidence type="ECO:0000259" key="7">
    <source>
        <dbReference type="Pfam" id="PF04205"/>
    </source>
</evidence>
<accession>A0ABU5N116</accession>
<organism evidence="8 9">
    <name type="scientific">Pontiella agarivorans</name>
    <dbReference type="NCBI Taxonomy" id="3038953"/>
    <lineage>
        <taxon>Bacteria</taxon>
        <taxon>Pseudomonadati</taxon>
        <taxon>Kiritimatiellota</taxon>
        <taxon>Kiritimatiellia</taxon>
        <taxon>Kiritimatiellales</taxon>
        <taxon>Pontiellaceae</taxon>
        <taxon>Pontiella</taxon>
    </lineage>
</organism>
<dbReference type="EMBL" id="JARVCO010000012">
    <property type="protein sequence ID" value="MDZ8120127.1"/>
    <property type="molecule type" value="Genomic_DNA"/>
</dbReference>
<feature type="modified residue" description="FMN phosphoryl threonine" evidence="6">
    <location>
        <position position="201"/>
    </location>
</feature>
<dbReference type="PANTHER" id="PTHR36118">
    <property type="entry name" value="ION-TRANSLOCATING OXIDOREDUCTASE COMPLEX SUBUNIT G"/>
    <property type="match status" value="1"/>
</dbReference>
<evidence type="ECO:0000256" key="3">
    <source>
        <dbReference type="ARBA" id="ARBA00022630"/>
    </source>
</evidence>
<keyword evidence="3 6" id="KW-0285">Flavoprotein</keyword>
<evidence type="ECO:0000256" key="5">
    <source>
        <dbReference type="ARBA" id="ARBA00022982"/>
    </source>
</evidence>
<dbReference type="Pfam" id="PF04205">
    <property type="entry name" value="FMN_bind"/>
    <property type="match status" value="1"/>
</dbReference>
<dbReference type="HAMAP" id="MF_00479">
    <property type="entry name" value="RsxG_RnfG"/>
    <property type="match status" value="1"/>
</dbReference>
<keyword evidence="6" id="KW-1003">Cell membrane</keyword>
<evidence type="ECO:0000256" key="2">
    <source>
        <dbReference type="ARBA" id="ARBA00022553"/>
    </source>
</evidence>
<evidence type="ECO:0000313" key="8">
    <source>
        <dbReference type="EMBL" id="MDZ8120127.1"/>
    </source>
</evidence>